<evidence type="ECO:0000256" key="2">
    <source>
        <dbReference type="ARBA" id="ARBA00020974"/>
    </source>
</evidence>
<feature type="domain" description="Conserved oligomeric Golgi complex subunit 5 helical" evidence="7">
    <location>
        <begin position="250"/>
        <end position="462"/>
    </location>
</feature>
<evidence type="ECO:0000256" key="3">
    <source>
        <dbReference type="ARBA" id="ARBA00023034"/>
    </source>
</evidence>
<dbReference type="InterPro" id="IPR019465">
    <property type="entry name" value="Cog5"/>
</dbReference>
<feature type="region of interest" description="Disordered" evidence="5">
    <location>
        <begin position="184"/>
        <end position="203"/>
    </location>
</feature>
<feature type="compositionally biased region" description="Basic residues" evidence="5">
    <location>
        <begin position="877"/>
        <end position="899"/>
    </location>
</feature>
<dbReference type="InterPro" id="IPR048485">
    <property type="entry name" value="COG5_helical"/>
</dbReference>
<dbReference type="PANTHER" id="PTHR13228">
    <property type="entry name" value="CONSERVED OLIGOMERIC GOLGI COMPLEX COMPONENT 5"/>
    <property type="match status" value="1"/>
</dbReference>
<comment type="subcellular location">
    <subcellularLocation>
        <location evidence="1">Golgi apparatus membrane</location>
        <topology evidence="1">Peripheral membrane protein</topology>
    </subcellularLocation>
</comment>
<protein>
    <recommendedName>
        <fullName evidence="2">Conserved oligomeric Golgi complex subunit 5</fullName>
    </recommendedName>
</protein>
<dbReference type="GeneID" id="85495203"/>
<dbReference type="RefSeq" id="XP_060456598.1">
    <property type="nucleotide sequence ID" value="XM_060599957.1"/>
</dbReference>
<feature type="region of interest" description="Disordered" evidence="5">
    <location>
        <begin position="876"/>
        <end position="899"/>
    </location>
</feature>
<proteinExistence type="predicted"/>
<name>A0AA48L3M7_9TREE</name>
<keyword evidence="3" id="KW-0333">Golgi apparatus</keyword>
<feature type="domain" description="Conserved oligomeric Golgi complex subunit 5 N-terminal" evidence="6">
    <location>
        <begin position="25"/>
        <end position="177"/>
    </location>
</feature>
<dbReference type="EMBL" id="AP028215">
    <property type="protein sequence ID" value="BEI91333.1"/>
    <property type="molecule type" value="Genomic_DNA"/>
</dbReference>
<dbReference type="InterPro" id="IPR049176">
    <property type="entry name" value="COG5_N"/>
</dbReference>
<dbReference type="PANTHER" id="PTHR13228:SF3">
    <property type="entry name" value="CONSERVED OLIGOMERIC GOLGI COMPLEX SUBUNIT 5"/>
    <property type="match status" value="1"/>
</dbReference>
<keyword evidence="9" id="KW-1185">Reference proteome</keyword>
<evidence type="ECO:0000259" key="6">
    <source>
        <dbReference type="Pfam" id="PF10392"/>
    </source>
</evidence>
<evidence type="ECO:0000313" key="9">
    <source>
        <dbReference type="Proteomes" id="UP001233271"/>
    </source>
</evidence>
<accession>A0AA48L3M7</accession>
<feature type="compositionally biased region" description="Acidic residues" evidence="5">
    <location>
        <begin position="227"/>
        <end position="240"/>
    </location>
</feature>
<dbReference type="GO" id="GO:0006891">
    <property type="term" value="P:intra-Golgi vesicle-mediated transport"/>
    <property type="evidence" value="ECO:0007669"/>
    <property type="project" value="InterPro"/>
</dbReference>
<evidence type="ECO:0000259" key="7">
    <source>
        <dbReference type="Pfam" id="PF20649"/>
    </source>
</evidence>
<dbReference type="Pfam" id="PF20649">
    <property type="entry name" value="COG5_C"/>
    <property type="match status" value="1"/>
</dbReference>
<feature type="region of interest" description="Disordered" evidence="5">
    <location>
        <begin position="227"/>
        <end position="247"/>
    </location>
</feature>
<dbReference type="GO" id="GO:0000139">
    <property type="term" value="C:Golgi membrane"/>
    <property type="evidence" value="ECO:0007669"/>
    <property type="project" value="UniProtKB-SubCell"/>
</dbReference>
<evidence type="ECO:0000256" key="1">
    <source>
        <dbReference type="ARBA" id="ARBA00004395"/>
    </source>
</evidence>
<organism evidence="8 9">
    <name type="scientific">Cutaneotrichosporon cavernicola</name>
    <dbReference type="NCBI Taxonomy" id="279322"/>
    <lineage>
        <taxon>Eukaryota</taxon>
        <taxon>Fungi</taxon>
        <taxon>Dikarya</taxon>
        <taxon>Basidiomycota</taxon>
        <taxon>Agaricomycotina</taxon>
        <taxon>Tremellomycetes</taxon>
        <taxon>Trichosporonales</taxon>
        <taxon>Trichosporonaceae</taxon>
        <taxon>Cutaneotrichosporon</taxon>
    </lineage>
</organism>
<evidence type="ECO:0000313" key="8">
    <source>
        <dbReference type="EMBL" id="BEI91333.1"/>
    </source>
</evidence>
<reference evidence="8" key="1">
    <citation type="journal article" date="2023" name="BMC Genomics">
        <title>Chromosome-level genome assemblies of Cutaneotrichosporon spp. (Trichosporonales, Basidiomycota) reveal imbalanced evolution between nucleotide sequences and chromosome synteny.</title>
        <authorList>
            <person name="Kobayashi Y."/>
            <person name="Kayamori A."/>
            <person name="Aoki K."/>
            <person name="Shiwa Y."/>
            <person name="Matsutani M."/>
            <person name="Fujita N."/>
            <person name="Sugita T."/>
            <person name="Iwasaki W."/>
            <person name="Tanaka N."/>
            <person name="Takashima M."/>
        </authorList>
    </citation>
    <scope>NUCLEOTIDE SEQUENCE</scope>
    <source>
        <strain evidence="8">HIS019</strain>
    </source>
</reference>
<dbReference type="KEGG" id="ccac:CcaHIS019_0401530"/>
<dbReference type="Pfam" id="PF10392">
    <property type="entry name" value="COG5_N"/>
    <property type="match status" value="1"/>
</dbReference>
<evidence type="ECO:0000256" key="4">
    <source>
        <dbReference type="ARBA" id="ARBA00023136"/>
    </source>
</evidence>
<keyword evidence="4" id="KW-0472">Membrane</keyword>
<sequence>MSELHVERTPRRRSTVAESFIDTKAFLSDRFDVHDYANAVLQGKAYDPDAGILLSGSTAKEGDAGPSRRQEEKGDLGLEVARLNYGIEDVTKQLRQEITTSYPLLLNHLTTSLALSSQLSPIRSSLNSLSSSIDRLHTKIHTPHVQLALLVRRLRLLALSSDLSRRAARFVLVARRLEGQMERLKAAPAPATGSGANSPAPGVGEKEIELAKAALSVAELDALLAPSEDEDQGEDIEGDGEGSSTAPLPLQSLELVEAYVPVVDKARDTIITEMESMVRVGLANLNQPLISSSLQTAHDLRLLPDLVSNLVADLNDTVTLRVQRALDSAAIGREVAGKETSHAIRFTTRSRQQTEPSSSNVGPWTAVLWNRLERVIEDVAVCCIKVYTLEKVLRIKRDAVTNAEFLEEVMQKLDEKPSFTFWTTLATALESQCKEAARSNGWLQQALSNGYPRLLRLFHDFFAKIAVHTDTVYTRETQSPEAVLALRSVSTFESLYLSRSTSRMSDAVSSAMSHYSVPRGTAPSATEGVNIARAITNELDSARFDPLLVRTVARNAVKVLNTLRTRTDGALVRDFTATSLIGPTATPAAILNAQFTSCLYHCTLNLSDLEPQFGSKVAEILAPPVKSLEDTYRRVTDSLDIAIKREFSTILARIHRVDFSKPVDPMAMSNSSSPYMQDLLDKLNFLRLEVLGRTSLGEFMRQWVLSLSKYLIKTFLLHASIARPMGESGRLKLTGNMTEFEMGLQNFLNTGRVQGARGGVRVADIGEEYLALRTFRTLLFADRAGLTNPVETVHLPPLIVLHHIIVRSPLRLPHEVHGWSEAEYVLWAQKHEDEHEQWDLLEKAVDDQVAVASTPGVGHDDEDRETVELVREVLEHARHHHERDRDHAPHHHRRSASRS</sequence>
<dbReference type="GO" id="GO:0017119">
    <property type="term" value="C:Golgi transport complex"/>
    <property type="evidence" value="ECO:0007669"/>
    <property type="project" value="InterPro"/>
</dbReference>
<evidence type="ECO:0000256" key="5">
    <source>
        <dbReference type="SAM" id="MobiDB-lite"/>
    </source>
</evidence>
<gene>
    <name evidence="8" type="ORF">CcaverHIS019_0401530</name>
</gene>
<dbReference type="Proteomes" id="UP001233271">
    <property type="component" value="Chromosome 4"/>
</dbReference>
<dbReference type="AlphaFoldDB" id="A0AA48L3M7"/>